<evidence type="ECO:0000313" key="2">
    <source>
        <dbReference type="EMBL" id="MBB5852381.1"/>
    </source>
</evidence>
<evidence type="ECO:0000313" key="3">
    <source>
        <dbReference type="Proteomes" id="UP000580861"/>
    </source>
</evidence>
<feature type="region of interest" description="Disordered" evidence="1">
    <location>
        <begin position="26"/>
        <end position="60"/>
    </location>
</feature>
<name>A0A841B0H3_9PSEU</name>
<organism evidence="2 3">
    <name type="scientific">Amycolatopsis umgeniensis</name>
    <dbReference type="NCBI Taxonomy" id="336628"/>
    <lineage>
        <taxon>Bacteria</taxon>
        <taxon>Bacillati</taxon>
        <taxon>Actinomycetota</taxon>
        <taxon>Actinomycetes</taxon>
        <taxon>Pseudonocardiales</taxon>
        <taxon>Pseudonocardiaceae</taxon>
        <taxon>Amycolatopsis</taxon>
    </lineage>
</organism>
<comment type="caution">
    <text evidence="2">The sequence shown here is derived from an EMBL/GenBank/DDBJ whole genome shotgun (WGS) entry which is preliminary data.</text>
</comment>
<evidence type="ECO:0000256" key="1">
    <source>
        <dbReference type="SAM" id="MobiDB-lite"/>
    </source>
</evidence>
<dbReference type="EMBL" id="JACHMX010000001">
    <property type="protein sequence ID" value="MBB5852381.1"/>
    <property type="molecule type" value="Genomic_DNA"/>
</dbReference>
<sequence length="60" mass="6303">MCRSPDLALSVKASFPTLSVGKEAFTDIPQQDSGARPVDATASSRGGMVERGVVRSDRPP</sequence>
<proteinExistence type="predicted"/>
<dbReference type="AlphaFoldDB" id="A0A841B0H3"/>
<keyword evidence="3" id="KW-1185">Reference proteome</keyword>
<gene>
    <name evidence="2" type="ORF">HDA45_002468</name>
</gene>
<reference evidence="2 3" key="1">
    <citation type="submission" date="2020-08" db="EMBL/GenBank/DDBJ databases">
        <title>Sequencing the genomes of 1000 actinobacteria strains.</title>
        <authorList>
            <person name="Klenk H.-P."/>
        </authorList>
    </citation>
    <scope>NUCLEOTIDE SEQUENCE [LARGE SCALE GENOMIC DNA]</scope>
    <source>
        <strain evidence="2 3">DSM 45272</strain>
    </source>
</reference>
<dbReference type="Proteomes" id="UP000580861">
    <property type="component" value="Unassembled WGS sequence"/>
</dbReference>
<accession>A0A841B0H3</accession>
<protein>
    <submittedName>
        <fullName evidence="2">Uncharacterized protein</fullName>
    </submittedName>
</protein>